<organism evidence="2 3">
    <name type="scientific">Brassica rapa subsp. trilocularis</name>
    <dbReference type="NCBI Taxonomy" id="1813537"/>
    <lineage>
        <taxon>Eukaryota</taxon>
        <taxon>Viridiplantae</taxon>
        <taxon>Streptophyta</taxon>
        <taxon>Embryophyta</taxon>
        <taxon>Tracheophyta</taxon>
        <taxon>Spermatophyta</taxon>
        <taxon>Magnoliopsida</taxon>
        <taxon>eudicotyledons</taxon>
        <taxon>Gunneridae</taxon>
        <taxon>Pentapetalae</taxon>
        <taxon>rosids</taxon>
        <taxon>malvids</taxon>
        <taxon>Brassicales</taxon>
        <taxon>Brassicaceae</taxon>
        <taxon>Brassiceae</taxon>
        <taxon>Brassica</taxon>
    </lineage>
</organism>
<dbReference type="SUPFAM" id="SSF53098">
    <property type="entry name" value="Ribonuclease H-like"/>
    <property type="match status" value="1"/>
</dbReference>
<accession>A0ABQ7KZ14</accession>
<proteinExistence type="predicted"/>
<protein>
    <recommendedName>
        <fullName evidence="1">RNase H type-1 domain-containing protein</fullName>
    </recommendedName>
</protein>
<dbReference type="InterPro" id="IPR044730">
    <property type="entry name" value="RNase_H-like_dom_plant"/>
</dbReference>
<gene>
    <name evidence="2" type="primary">A07p009580.1_BraROA</name>
    <name evidence="2" type="ORF">IGI04_026133</name>
</gene>
<dbReference type="InterPro" id="IPR012337">
    <property type="entry name" value="RNaseH-like_sf"/>
</dbReference>
<evidence type="ECO:0000259" key="1">
    <source>
        <dbReference type="Pfam" id="PF13456"/>
    </source>
</evidence>
<dbReference type="Pfam" id="PF13456">
    <property type="entry name" value="RVT_3"/>
    <property type="match status" value="1"/>
</dbReference>
<feature type="domain" description="RNase H type-1" evidence="1">
    <location>
        <begin position="14"/>
        <end position="98"/>
    </location>
</feature>
<evidence type="ECO:0000313" key="3">
    <source>
        <dbReference type="Proteomes" id="UP000823674"/>
    </source>
</evidence>
<sequence length="103" mass="11958">MRALCLLRLRNNVRLQRSPLHSELDALIWAMENMSQHTSCQSFGTDYKDVISMVKDPSTWPTFSMELAEFEAIKGRYHNFKIFHIPRAQNKMVDALARTSRAS</sequence>
<dbReference type="InterPro" id="IPR036397">
    <property type="entry name" value="RNaseH_sf"/>
</dbReference>
<dbReference type="Gene3D" id="3.30.420.10">
    <property type="entry name" value="Ribonuclease H-like superfamily/Ribonuclease H"/>
    <property type="match status" value="1"/>
</dbReference>
<reference evidence="2 3" key="1">
    <citation type="submission" date="2021-03" db="EMBL/GenBank/DDBJ databases">
        <authorList>
            <person name="King G.J."/>
            <person name="Bancroft I."/>
            <person name="Baten A."/>
            <person name="Bloomfield J."/>
            <person name="Borpatragohain P."/>
            <person name="He Z."/>
            <person name="Irish N."/>
            <person name="Irwin J."/>
            <person name="Liu K."/>
            <person name="Mauleon R.P."/>
            <person name="Moore J."/>
            <person name="Morris R."/>
            <person name="Ostergaard L."/>
            <person name="Wang B."/>
            <person name="Wells R."/>
        </authorList>
    </citation>
    <scope>NUCLEOTIDE SEQUENCE [LARGE SCALE GENOMIC DNA]</scope>
    <source>
        <strain evidence="2">R-o-18</strain>
        <tissue evidence="2">Leaf</tissue>
    </source>
</reference>
<evidence type="ECO:0000313" key="2">
    <source>
        <dbReference type="EMBL" id="KAG5378291.1"/>
    </source>
</evidence>
<keyword evidence="3" id="KW-1185">Reference proteome</keyword>
<dbReference type="EMBL" id="JADBGQ010000009">
    <property type="protein sequence ID" value="KAG5378291.1"/>
    <property type="molecule type" value="Genomic_DNA"/>
</dbReference>
<comment type="caution">
    <text evidence="2">The sequence shown here is derived from an EMBL/GenBank/DDBJ whole genome shotgun (WGS) entry which is preliminary data.</text>
</comment>
<dbReference type="CDD" id="cd06222">
    <property type="entry name" value="RNase_H_like"/>
    <property type="match status" value="1"/>
</dbReference>
<dbReference type="InterPro" id="IPR002156">
    <property type="entry name" value="RNaseH_domain"/>
</dbReference>
<name>A0ABQ7KZ14_BRACM</name>
<dbReference type="Proteomes" id="UP000823674">
    <property type="component" value="Chromosome A07"/>
</dbReference>